<keyword evidence="6" id="KW-0560">Oxidoreductase</keyword>
<feature type="domain" description="FAD-binding" evidence="8">
    <location>
        <begin position="4"/>
        <end position="346"/>
    </location>
</feature>
<comment type="pathway">
    <text evidence="2">Cofactor biosynthesis; ubiquinone biosynthesis.</text>
</comment>
<evidence type="ECO:0000256" key="4">
    <source>
        <dbReference type="ARBA" id="ARBA00022630"/>
    </source>
</evidence>
<sequence length="398" mass="43581">MPACDVAIVGGGMVGATLALALSQLRRPDGQPLDIVLLEANSPGQAIHPGFDARAIALSYGSCELLQGWGLWTSLAPTACAIEQIHVSDSGHFGRVKLTAQEYRLPWLGQVVELATTGSQLYEALAQRGNVRLRCPAHLVDVSPSEREIALKLDDGSTWQAELALGADGADSLLRQQLRLPCEQYDFGQTAIITTLQTDLPPAGRAWERFTAQGPLALLPLSESRYSVVWCQAPDEAQQSLLLDDAAFLSRLQQAFGYRAGRFVRLGQRHAYPLTGRQVTWPLGPHALVLGNAAHLLHPVAGQGFNLGMRDIAVLQEELARALADGESIGSYRVLRRYWQRRQPDQRQLAWMTGSLARLFANEVGPLVLGRNLLLATMNRCDDFKLALTRRALGKEWV</sequence>
<dbReference type="InterPro" id="IPR010971">
    <property type="entry name" value="UbiH/COQ6"/>
</dbReference>
<dbReference type="NCBIfam" id="TIGR01984">
    <property type="entry name" value="UbiH"/>
    <property type="match status" value="1"/>
</dbReference>
<evidence type="ECO:0000256" key="1">
    <source>
        <dbReference type="ARBA" id="ARBA00001974"/>
    </source>
</evidence>
<evidence type="ECO:0000256" key="5">
    <source>
        <dbReference type="ARBA" id="ARBA00022827"/>
    </source>
</evidence>
<keyword evidence="10" id="KW-1185">Reference proteome</keyword>
<comment type="caution">
    <text evidence="9">The sequence shown here is derived from an EMBL/GenBank/DDBJ whole genome shotgun (WGS) entry which is preliminary data.</text>
</comment>
<evidence type="ECO:0000256" key="6">
    <source>
        <dbReference type="ARBA" id="ARBA00023002"/>
    </source>
</evidence>
<reference evidence="10" key="1">
    <citation type="journal article" date="2019" name="Int. J. Syst. Evol. Microbiol.">
        <title>The Global Catalogue of Microorganisms (GCM) 10K type strain sequencing project: providing services to taxonomists for standard genome sequencing and annotation.</title>
        <authorList>
            <consortium name="The Broad Institute Genomics Platform"/>
            <consortium name="The Broad Institute Genome Sequencing Center for Infectious Disease"/>
            <person name="Wu L."/>
            <person name="Ma J."/>
        </authorList>
    </citation>
    <scope>NUCLEOTIDE SEQUENCE [LARGE SCALE GENOMIC DNA]</scope>
    <source>
        <strain evidence="10">JCM 32226</strain>
    </source>
</reference>
<dbReference type="InterPro" id="IPR018168">
    <property type="entry name" value="Ubi_Hdrlase_CS"/>
</dbReference>
<dbReference type="InterPro" id="IPR011295">
    <property type="entry name" value="UbiH"/>
</dbReference>
<dbReference type="NCBIfam" id="NF004356">
    <property type="entry name" value="PRK05732.1"/>
    <property type="match status" value="1"/>
</dbReference>
<comment type="similarity">
    <text evidence="3">Belongs to the UbiH/COQ6 family.</text>
</comment>
<dbReference type="RefSeq" id="WP_345010895.1">
    <property type="nucleotide sequence ID" value="NZ_BAABFC010000009.1"/>
</dbReference>
<dbReference type="InterPro" id="IPR051205">
    <property type="entry name" value="UbiH/COQ6_monooxygenase"/>
</dbReference>
<evidence type="ECO:0000313" key="9">
    <source>
        <dbReference type="EMBL" id="GAA4496363.1"/>
    </source>
</evidence>
<dbReference type="PANTHER" id="PTHR43876">
    <property type="entry name" value="UBIQUINONE BIOSYNTHESIS MONOOXYGENASE COQ6, MITOCHONDRIAL"/>
    <property type="match status" value="1"/>
</dbReference>
<evidence type="ECO:0000313" key="10">
    <source>
        <dbReference type="Proteomes" id="UP001501321"/>
    </source>
</evidence>
<dbReference type="PRINTS" id="PR00420">
    <property type="entry name" value="RNGMNOXGNASE"/>
</dbReference>
<evidence type="ECO:0000259" key="8">
    <source>
        <dbReference type="Pfam" id="PF01494"/>
    </source>
</evidence>
<keyword evidence="5" id="KW-0274">FAD</keyword>
<accession>A0ABP8Q1X1</accession>
<proteinExistence type="inferred from homology"/>
<name>A0ABP8Q1X1_9GAMM</name>
<dbReference type="InterPro" id="IPR036188">
    <property type="entry name" value="FAD/NAD-bd_sf"/>
</dbReference>
<keyword evidence="7" id="KW-0503">Monooxygenase</keyword>
<comment type="cofactor">
    <cofactor evidence="1">
        <name>FAD</name>
        <dbReference type="ChEBI" id="CHEBI:57692"/>
    </cofactor>
</comment>
<dbReference type="NCBIfam" id="TIGR01988">
    <property type="entry name" value="Ubi-OHases"/>
    <property type="match status" value="1"/>
</dbReference>
<evidence type="ECO:0000256" key="2">
    <source>
        <dbReference type="ARBA" id="ARBA00004749"/>
    </source>
</evidence>
<dbReference type="Gene3D" id="3.50.50.60">
    <property type="entry name" value="FAD/NAD(P)-binding domain"/>
    <property type="match status" value="2"/>
</dbReference>
<gene>
    <name evidence="9" type="primary">ubiH</name>
    <name evidence="9" type="ORF">GCM10023095_11180</name>
</gene>
<dbReference type="PANTHER" id="PTHR43876:SF8">
    <property type="entry name" value="2-OCTAPRENYL-6-METHOXYPHENOL HYDROXYLASE"/>
    <property type="match status" value="1"/>
</dbReference>
<evidence type="ECO:0000256" key="3">
    <source>
        <dbReference type="ARBA" id="ARBA00005349"/>
    </source>
</evidence>
<dbReference type="SUPFAM" id="SSF51905">
    <property type="entry name" value="FAD/NAD(P)-binding domain"/>
    <property type="match status" value="1"/>
</dbReference>
<organism evidence="9 10">
    <name type="scientific">Pseudaeromonas paramecii</name>
    <dbReference type="NCBI Taxonomy" id="2138166"/>
    <lineage>
        <taxon>Bacteria</taxon>
        <taxon>Pseudomonadati</taxon>
        <taxon>Pseudomonadota</taxon>
        <taxon>Gammaproteobacteria</taxon>
        <taxon>Aeromonadales</taxon>
        <taxon>Aeromonadaceae</taxon>
        <taxon>Pseudaeromonas</taxon>
    </lineage>
</organism>
<dbReference type="EMBL" id="BAABFC010000009">
    <property type="protein sequence ID" value="GAA4496363.1"/>
    <property type="molecule type" value="Genomic_DNA"/>
</dbReference>
<keyword evidence="4" id="KW-0285">Flavoprotein</keyword>
<evidence type="ECO:0000256" key="7">
    <source>
        <dbReference type="ARBA" id="ARBA00023033"/>
    </source>
</evidence>
<dbReference type="InterPro" id="IPR002938">
    <property type="entry name" value="FAD-bd"/>
</dbReference>
<dbReference type="Proteomes" id="UP001501321">
    <property type="component" value="Unassembled WGS sequence"/>
</dbReference>
<protein>
    <submittedName>
        <fullName evidence="9">2-octaprenyl-6-methoxyphenyl hydroxylase</fullName>
    </submittedName>
</protein>
<dbReference type="PROSITE" id="PS01304">
    <property type="entry name" value="UBIH"/>
    <property type="match status" value="1"/>
</dbReference>
<dbReference type="Pfam" id="PF01494">
    <property type="entry name" value="FAD_binding_3"/>
    <property type="match status" value="1"/>
</dbReference>